<dbReference type="Pfam" id="PF14516">
    <property type="entry name" value="AAA_35"/>
    <property type="match status" value="1"/>
</dbReference>
<feature type="repeat" description="WD" evidence="3">
    <location>
        <begin position="888"/>
        <end position="922"/>
    </location>
</feature>
<accession>A0ABX2CWF4</accession>
<keyword evidence="4" id="KW-1133">Transmembrane helix</keyword>
<reference evidence="5 6" key="1">
    <citation type="journal article" date="2020" name="Sci. Rep.">
        <title>A novel cyanobacterial geosmin producer, revising GeoA distribution and dispersion patterns in Bacteria.</title>
        <authorList>
            <person name="Churro C."/>
            <person name="Semedo-Aguiar A.P."/>
            <person name="Silva A.D."/>
            <person name="Pereira-Leal J.B."/>
            <person name="Leite R.B."/>
        </authorList>
    </citation>
    <scope>NUCLEOTIDE SEQUENCE [LARGE SCALE GENOMIC DNA]</scope>
    <source>
        <strain evidence="5 6">IPMA8</strain>
    </source>
</reference>
<dbReference type="EMBL" id="SRRZ01000038">
    <property type="protein sequence ID" value="NQE34739.1"/>
    <property type="molecule type" value="Genomic_DNA"/>
</dbReference>
<keyword evidence="4" id="KW-0472">Membrane</keyword>
<evidence type="ECO:0000256" key="2">
    <source>
        <dbReference type="ARBA" id="ARBA00022737"/>
    </source>
</evidence>
<feature type="repeat" description="WD" evidence="3">
    <location>
        <begin position="807"/>
        <end position="841"/>
    </location>
</feature>
<dbReference type="InterPro" id="IPR019775">
    <property type="entry name" value="WD40_repeat_CS"/>
</dbReference>
<evidence type="ECO:0000256" key="4">
    <source>
        <dbReference type="SAM" id="Phobius"/>
    </source>
</evidence>
<feature type="repeat" description="WD" evidence="3">
    <location>
        <begin position="644"/>
        <end position="678"/>
    </location>
</feature>
<dbReference type="GO" id="GO:0016829">
    <property type="term" value="F:lyase activity"/>
    <property type="evidence" value="ECO:0007669"/>
    <property type="project" value="UniProtKB-KW"/>
</dbReference>
<dbReference type="SUPFAM" id="SSF52540">
    <property type="entry name" value="P-loop containing nucleoside triphosphate hydrolases"/>
    <property type="match status" value="1"/>
</dbReference>
<feature type="repeat" description="WD" evidence="3">
    <location>
        <begin position="970"/>
        <end position="1003"/>
    </location>
</feature>
<proteinExistence type="predicted"/>
<comment type="caution">
    <text evidence="5">The sequence shown here is derived from an EMBL/GenBank/DDBJ whole genome shotgun (WGS) entry which is preliminary data.</text>
</comment>
<dbReference type="Gene3D" id="3.40.50.300">
    <property type="entry name" value="P-loop containing nucleotide triphosphate hydrolases"/>
    <property type="match status" value="1"/>
</dbReference>
<feature type="repeat" description="WD" evidence="3">
    <location>
        <begin position="766"/>
        <end position="798"/>
    </location>
</feature>
<protein>
    <submittedName>
        <fullName evidence="5">Virginiamycin B lyase</fullName>
        <ecNumber evidence="5">4.2.99.-</ecNumber>
    </submittedName>
</protein>
<evidence type="ECO:0000313" key="5">
    <source>
        <dbReference type="EMBL" id="NQE34739.1"/>
    </source>
</evidence>
<keyword evidence="2" id="KW-0677">Repeat</keyword>
<feature type="repeat" description="WD" evidence="3">
    <location>
        <begin position="603"/>
        <end position="635"/>
    </location>
</feature>
<dbReference type="InterPro" id="IPR027417">
    <property type="entry name" value="P-loop_NTPase"/>
</dbReference>
<feature type="repeat" description="WD" evidence="3">
    <location>
        <begin position="725"/>
        <end position="757"/>
    </location>
</feature>
<dbReference type="Proteomes" id="UP000702425">
    <property type="component" value="Unassembled WGS sequence"/>
</dbReference>
<feature type="repeat" description="WD" evidence="3">
    <location>
        <begin position="1111"/>
        <end position="1152"/>
    </location>
</feature>
<dbReference type="InterPro" id="IPR036322">
    <property type="entry name" value="WD40_repeat_dom_sf"/>
</dbReference>
<dbReference type="PRINTS" id="PR00320">
    <property type="entry name" value="GPROTEINBRPT"/>
</dbReference>
<feature type="transmembrane region" description="Helical" evidence="4">
    <location>
        <begin position="463"/>
        <end position="484"/>
    </location>
</feature>
<keyword evidence="4" id="KW-0812">Transmembrane</keyword>
<keyword evidence="6" id="KW-1185">Reference proteome</keyword>
<name>A0ABX2CWF4_9CYAN</name>
<evidence type="ECO:0000256" key="1">
    <source>
        <dbReference type="ARBA" id="ARBA00022574"/>
    </source>
</evidence>
<dbReference type="InterPro" id="IPR015943">
    <property type="entry name" value="WD40/YVTN_repeat-like_dom_sf"/>
</dbReference>
<keyword evidence="1 3" id="KW-0853">WD repeat</keyword>
<dbReference type="SMART" id="SM00320">
    <property type="entry name" value="WD40"/>
    <property type="match status" value="14"/>
</dbReference>
<feature type="repeat" description="WD" evidence="3">
    <location>
        <begin position="1029"/>
        <end position="1061"/>
    </location>
</feature>
<dbReference type="PROSITE" id="PS50082">
    <property type="entry name" value="WD_REPEATS_2"/>
    <property type="match status" value="13"/>
</dbReference>
<dbReference type="EC" id="4.2.99.-" evidence="5"/>
<feature type="repeat" description="WD" evidence="3">
    <location>
        <begin position="848"/>
        <end position="876"/>
    </location>
</feature>
<evidence type="ECO:0000256" key="3">
    <source>
        <dbReference type="PROSITE-ProRule" id="PRU00221"/>
    </source>
</evidence>
<organism evidence="5 6">
    <name type="scientific">Microcoleus asticus IPMA8</name>
    <dbReference type="NCBI Taxonomy" id="2563858"/>
    <lineage>
        <taxon>Bacteria</taxon>
        <taxon>Bacillati</taxon>
        <taxon>Cyanobacteriota</taxon>
        <taxon>Cyanophyceae</taxon>
        <taxon>Oscillatoriophycideae</taxon>
        <taxon>Oscillatoriales</taxon>
        <taxon>Microcoleaceae</taxon>
        <taxon>Microcoleus</taxon>
        <taxon>Microcoleus asticus</taxon>
    </lineage>
</organism>
<dbReference type="Gene3D" id="2.130.10.10">
    <property type="entry name" value="YVTN repeat-like/Quinoprotein amine dehydrogenase"/>
    <property type="match status" value="3"/>
</dbReference>
<feature type="repeat" description="WD" evidence="3">
    <location>
        <begin position="929"/>
        <end position="970"/>
    </location>
</feature>
<sequence>MPQDSYQLGGSLTIDAPSYVQRQADSQLYEALKRGEFCYVLNSRQMGKSSLLVRTKHRLQQDGFHCAAVDLSVVGSEQITPLQWYKGFVGDLWRQLGLLETLNLKSWWQERNDLGLLQRLRLFIEELLLVQFPQERLFIFVDEVDSLLGLNFSIDDFFAFIRFCYNQRAINPEYQRITFAIFGVATPSDLIRDRTKTPFNIGQAIELKGFEWEEVTPLIAGLEKTVSQPASVVRVILDWTAGQPFLTQKLCHLVVQLSQQTMGHDRSNRIPPGTESFWIENWVKTRIIERWESQDEPEHLRTIRDRIERNGPRTGRILGIYQKILQGINIKSDDSQEQIELLLSGLVVRYEGILKVKNRIYQQVFNLPWVEKKLAALRPYSQVFDAWVASRQQDKSRLLRGQALKDAQTWSQGKSLSDLDYQFLAASQEVDRQELQLFLEAERLKEVEARLALKKKSAKRQTYLIAGLSFALVIAIAAGIFAFFQYQQALVSQRNEEIEKIQKMARYSQALFALDQRLDALMEALRARRELKHLSSTDRPTETMVELALRRSIYGAAEFNRFSGYASVNNALDVSSDGKLIAVATIGNGIQIWQQEGKLLHTIKGHQGPVIGVAISPNGQIIASSSGDTTVKLWQRDGTLLKTLTGFKAATGKVKFSPDGKLIVASSGDGTIKLWRIDGRLLKTLKHGVILTPVVFSPDGQLIVSAADDGTIKFWDRDGTLLKTLSTLQSPVFSIAFSPNGKILATGNGDGQLQLWQRDGSLLTTFTAHNAAINALAFSRNGESIVSGSDDKMLKFWSKDGTFLNAIKGHNSGIQDLAFSPSGDTLFSASGDGTVKLWKLRHSLLTILRGHTGGIWGVAFSPDGQLMASSSPNETILWQKDGISNRRLKGPNAQFGSVAIGPDGKTIATVGADQSIKLWSLDGTLLHSLKGHQGNIRRVAFSPDGKMVASSSSDRTVKLWRVDGTEIATFRGHTAGTWGVAFSPDGSTLASSSGDKTVKLWRLAEVLNKKRKLDSRSEVKSEDSLFKTLQGHNSTVIDVAFSPNGELIASVSEDRTAKVWSRDGKLLHTLEGHDSGIWSVAFSPEGQTIATGSNDGIIKLWKSDGTLLTNLIGHSGGVKGLAFAPDGKTLASAAEDKMVILWNLEQSVELDRVVAAGCDWVRDYLRTNAEVEKGDRQLCQ</sequence>
<gene>
    <name evidence="5" type="primary">vgb</name>
    <name evidence="5" type="ORF">E5S67_02467</name>
</gene>
<dbReference type="InterPro" id="IPR020472">
    <property type="entry name" value="WD40_PAC1"/>
</dbReference>
<dbReference type="SUPFAM" id="SSF50978">
    <property type="entry name" value="WD40 repeat-like"/>
    <property type="match status" value="2"/>
</dbReference>
<dbReference type="InterPro" id="IPR001680">
    <property type="entry name" value="WD40_rpt"/>
</dbReference>
<keyword evidence="5" id="KW-0456">Lyase</keyword>
<dbReference type="RefSeq" id="WP_172187539.1">
    <property type="nucleotide sequence ID" value="NZ_CAWPPK010000250.1"/>
</dbReference>
<dbReference type="CDD" id="cd00200">
    <property type="entry name" value="WD40"/>
    <property type="match status" value="2"/>
</dbReference>
<dbReference type="PROSITE" id="PS50294">
    <property type="entry name" value="WD_REPEATS_REGION"/>
    <property type="match status" value="12"/>
</dbReference>
<dbReference type="PROSITE" id="PS00678">
    <property type="entry name" value="WD_REPEATS_1"/>
    <property type="match status" value="1"/>
</dbReference>
<dbReference type="Pfam" id="PF00400">
    <property type="entry name" value="WD40"/>
    <property type="match status" value="8"/>
</dbReference>
<dbReference type="Pfam" id="PF23869">
    <property type="entry name" value="Beta-prop_WDR75_1st"/>
    <property type="match status" value="1"/>
</dbReference>
<dbReference type="PANTHER" id="PTHR19848">
    <property type="entry name" value="WD40 REPEAT PROTEIN"/>
    <property type="match status" value="1"/>
</dbReference>
<feature type="repeat" description="WD" evidence="3">
    <location>
        <begin position="684"/>
        <end position="716"/>
    </location>
</feature>
<evidence type="ECO:0000313" key="6">
    <source>
        <dbReference type="Proteomes" id="UP000702425"/>
    </source>
</evidence>
<feature type="repeat" description="WD" evidence="3">
    <location>
        <begin position="1070"/>
        <end position="1102"/>
    </location>
</feature>
<dbReference type="PANTHER" id="PTHR19848:SF8">
    <property type="entry name" value="F-BOX AND WD REPEAT DOMAIN CONTAINING 7"/>
    <property type="match status" value="1"/>
</dbReference>